<evidence type="ECO:0000313" key="6">
    <source>
        <dbReference type="EMBL" id="MBM3330590.1"/>
    </source>
</evidence>
<evidence type="ECO:0000256" key="1">
    <source>
        <dbReference type="ARBA" id="ARBA00001922"/>
    </source>
</evidence>
<keyword evidence="2" id="KW-0846">Cobalamin</keyword>
<dbReference type="AlphaFoldDB" id="A0A937XBF8"/>
<dbReference type="Proteomes" id="UP000779900">
    <property type="component" value="Unassembled WGS sequence"/>
</dbReference>
<gene>
    <name evidence="6" type="ORF">FJY68_01905</name>
</gene>
<reference evidence="6" key="1">
    <citation type="submission" date="2019-03" db="EMBL/GenBank/DDBJ databases">
        <title>Lake Tanganyika Metagenome-Assembled Genomes (MAGs).</title>
        <authorList>
            <person name="Tran P."/>
        </authorList>
    </citation>
    <scope>NUCLEOTIDE SEQUENCE</scope>
    <source>
        <strain evidence="6">K_DeepCast_150m_m2_040</strain>
    </source>
</reference>
<dbReference type="GO" id="GO:0004748">
    <property type="term" value="F:ribonucleoside-diphosphate reductase activity, thioredoxin disulfide as acceptor"/>
    <property type="evidence" value="ECO:0007669"/>
    <property type="project" value="TreeGrafter"/>
</dbReference>
<dbReference type="EMBL" id="VGIR01000006">
    <property type="protein sequence ID" value="MBM3330590.1"/>
    <property type="molecule type" value="Genomic_DNA"/>
</dbReference>
<keyword evidence="4" id="KW-0170">Cobalt</keyword>
<evidence type="ECO:0000313" key="7">
    <source>
        <dbReference type="Proteomes" id="UP000779900"/>
    </source>
</evidence>
<evidence type="ECO:0000256" key="2">
    <source>
        <dbReference type="ARBA" id="ARBA00022628"/>
    </source>
</evidence>
<comment type="cofactor">
    <cofactor evidence="1">
        <name>adenosylcob(III)alamin</name>
        <dbReference type="ChEBI" id="CHEBI:18408"/>
    </cofactor>
</comment>
<dbReference type="PANTHER" id="PTHR43371">
    <property type="entry name" value="VITAMIN B12-DEPENDENT RIBONUCLEOTIDE REDUCTASE"/>
    <property type="match status" value="1"/>
</dbReference>
<keyword evidence="3" id="KW-0560">Oxidoreductase</keyword>
<dbReference type="GO" id="GO:0031419">
    <property type="term" value="F:cobalamin binding"/>
    <property type="evidence" value="ECO:0007669"/>
    <property type="project" value="UniProtKB-KW"/>
</dbReference>
<dbReference type="Gene3D" id="3.20.70.20">
    <property type="match status" value="3"/>
</dbReference>
<dbReference type="SUPFAM" id="SSF51998">
    <property type="entry name" value="PFL-like glycyl radical enzymes"/>
    <property type="match status" value="1"/>
</dbReference>
<accession>A0A937XBF8</accession>
<organism evidence="6 7">
    <name type="scientific">candidate division WOR-3 bacterium</name>
    <dbReference type="NCBI Taxonomy" id="2052148"/>
    <lineage>
        <taxon>Bacteria</taxon>
        <taxon>Bacteria division WOR-3</taxon>
    </lineage>
</organism>
<evidence type="ECO:0000256" key="4">
    <source>
        <dbReference type="ARBA" id="ARBA00023285"/>
    </source>
</evidence>
<dbReference type="InterPro" id="IPR054158">
    <property type="entry name" value="RNR-II_ins_dom"/>
</dbReference>
<name>A0A937XBF8_UNCW3</name>
<evidence type="ECO:0000259" key="5">
    <source>
        <dbReference type="Pfam" id="PF21995"/>
    </source>
</evidence>
<comment type="caution">
    <text evidence="6">The sequence shown here is derived from an EMBL/GenBank/DDBJ whole genome shotgun (WGS) entry which is preliminary data.</text>
</comment>
<evidence type="ECO:0000256" key="3">
    <source>
        <dbReference type="ARBA" id="ARBA00023002"/>
    </source>
</evidence>
<protein>
    <recommendedName>
        <fullName evidence="5">B12-dependent ribonucleotide reductase insertion domain-containing protein</fullName>
    </recommendedName>
</protein>
<dbReference type="Pfam" id="PF21995">
    <property type="entry name" value="RNR-II_ins_dom"/>
    <property type="match status" value="1"/>
</dbReference>
<feature type="domain" description="B12-dependent ribonucleotide reductase insertion" evidence="5">
    <location>
        <begin position="146"/>
        <end position="209"/>
    </location>
</feature>
<sequence>MAEQHSLFPNQAAEFVALTHYCRWREEDGRRETWDEVVERVVSFLRNNTPGREGVPPRVWERIRDGLATFSVMPSMRLVATAGPVVLKDNACIYNCAYFPIRDLRSFSELMFLLMCGSGVGFSVEREFVQQLPPVAQPGVDCRDDYAIEDSREGWAKAFLFALETWFAGESVRFDFSQIRPYGARLKQMGGRASGAESLQHLFADVEAIVRRAAGRRLTPLECHDICCMVAEKIVMGGKRRSAMISFSDLDDEEMRHAKDFSRGPVPSYRFIANNSVAYTKKPDPIVFMNEWAAMAASGSGERGILNTSAVPVACSQTRKYRGDERTNPCGEIILRPHQFCNLSEVVLRPADDIGTLVDKVKTAAWLGVIQGTFTFFPFLRKEWAENCNEERLAGVSLTGQMDHPSLLTEKVLEQLKTVVERTVEEAARCLGVPAATAYTCVKPSGTVSQLVDSASGLHPRWSRYYLRRYRIAANDPVLAMLRAQGLPWEPETGQTRDNFTTAVVTFPVQAPATAVFRDGMDAFKQLDWYRKVQQHWCTHNASCTVYVKPDEWLKVANYVYEHWEEIVGVTFYPYTDAEYELAPFEEIDEATYRDRAAKFPKLDFSQLGKFEAMTGDTTTVDVEPACFAGRCEIL</sequence>
<dbReference type="PANTHER" id="PTHR43371:SF1">
    <property type="entry name" value="RIBONUCLEOSIDE-DIPHOSPHATE REDUCTASE"/>
    <property type="match status" value="1"/>
</dbReference>
<proteinExistence type="predicted"/>
<dbReference type="InterPro" id="IPR050862">
    <property type="entry name" value="RdRp_reductase_class-2"/>
</dbReference>